<reference evidence="5 6" key="1">
    <citation type="submission" date="2016-02" db="EMBL/GenBank/DDBJ databases">
        <title>Ulvibacter sp. LPB0005, isolated from Thais luteostoma.</title>
        <authorList>
            <person name="Shin S.-K."/>
            <person name="Yi H."/>
        </authorList>
    </citation>
    <scope>NUCLEOTIDE SEQUENCE [LARGE SCALE GENOMIC DNA]</scope>
    <source>
        <strain evidence="5 6">LPB0005</strain>
    </source>
</reference>
<dbReference type="InterPro" id="IPR041698">
    <property type="entry name" value="Methyltransf_25"/>
</dbReference>
<sequence>MKDLLGKAMLDFYHGKDTEKLITETNISDADELPLPYLFRSYSEMPLIEQKALELCKGHVLDVGCGAGSHSLYLQKKNHDVTAIDISEGACEVARLRGVQNVIKTSILALKEPKFDTILILMNGTGIFGTLSETATYLKHLRSLLKPNGQILIDSSDLQYMYDTSKEGGIWVPQDRYYGELEFTLSYKGETSESFPWLYLDERIFETAAIASGFIFEVIVQGENFDYLTKLSAPA</sequence>
<keyword evidence="1 5" id="KW-0489">Methyltransferase</keyword>
<dbReference type="Gene3D" id="3.40.50.150">
    <property type="entry name" value="Vaccinia Virus protein VP39"/>
    <property type="match status" value="1"/>
</dbReference>
<gene>
    <name evidence="5" type="ORF">ULVI_00180</name>
</gene>
<evidence type="ECO:0000256" key="3">
    <source>
        <dbReference type="ARBA" id="ARBA00022691"/>
    </source>
</evidence>
<proteinExistence type="predicted"/>
<keyword evidence="2 5" id="KW-0808">Transferase</keyword>
<evidence type="ECO:0000256" key="2">
    <source>
        <dbReference type="ARBA" id="ARBA00022679"/>
    </source>
</evidence>
<keyword evidence="6" id="KW-1185">Reference proteome</keyword>
<evidence type="ECO:0000256" key="1">
    <source>
        <dbReference type="ARBA" id="ARBA00022603"/>
    </source>
</evidence>
<evidence type="ECO:0000313" key="6">
    <source>
        <dbReference type="Proteomes" id="UP000077013"/>
    </source>
</evidence>
<dbReference type="AlphaFoldDB" id="A0A167KDX7"/>
<organism evidence="5 6">
    <name type="scientific">Cochleicola gelatinilyticus</name>
    <dbReference type="NCBI Taxonomy" id="1763537"/>
    <lineage>
        <taxon>Bacteria</taxon>
        <taxon>Pseudomonadati</taxon>
        <taxon>Bacteroidota</taxon>
        <taxon>Flavobacteriia</taxon>
        <taxon>Flavobacteriales</taxon>
        <taxon>Flavobacteriaceae</taxon>
        <taxon>Cochleicola</taxon>
    </lineage>
</organism>
<dbReference type="PANTHER" id="PTHR43464:SF19">
    <property type="entry name" value="UBIQUINONE BIOSYNTHESIS O-METHYLTRANSFERASE, MITOCHONDRIAL"/>
    <property type="match status" value="1"/>
</dbReference>
<protein>
    <submittedName>
        <fullName evidence="5">Methyltransferase</fullName>
    </submittedName>
</protein>
<name>A0A167KDX7_9FLAO</name>
<dbReference type="RefSeq" id="WP_068588099.1">
    <property type="nucleotide sequence ID" value="NZ_LRXL01000001.1"/>
</dbReference>
<dbReference type="Pfam" id="PF13649">
    <property type="entry name" value="Methyltransf_25"/>
    <property type="match status" value="1"/>
</dbReference>
<dbReference type="Proteomes" id="UP000077013">
    <property type="component" value="Unassembled WGS sequence"/>
</dbReference>
<dbReference type="PANTHER" id="PTHR43464">
    <property type="entry name" value="METHYLTRANSFERASE"/>
    <property type="match status" value="1"/>
</dbReference>
<dbReference type="CDD" id="cd02440">
    <property type="entry name" value="AdoMet_MTases"/>
    <property type="match status" value="1"/>
</dbReference>
<dbReference type="SUPFAM" id="SSF53335">
    <property type="entry name" value="S-adenosyl-L-methionine-dependent methyltransferases"/>
    <property type="match status" value="1"/>
</dbReference>
<evidence type="ECO:0000259" key="4">
    <source>
        <dbReference type="Pfam" id="PF13649"/>
    </source>
</evidence>
<dbReference type="GO" id="GO:0008168">
    <property type="term" value="F:methyltransferase activity"/>
    <property type="evidence" value="ECO:0007669"/>
    <property type="project" value="UniProtKB-KW"/>
</dbReference>
<dbReference type="InterPro" id="IPR029063">
    <property type="entry name" value="SAM-dependent_MTases_sf"/>
</dbReference>
<evidence type="ECO:0000313" key="5">
    <source>
        <dbReference type="EMBL" id="OAB81792.1"/>
    </source>
</evidence>
<dbReference type="STRING" id="1763537.ULVI_00180"/>
<dbReference type="EMBL" id="LRXL01000001">
    <property type="protein sequence ID" value="OAB81792.1"/>
    <property type="molecule type" value="Genomic_DNA"/>
</dbReference>
<keyword evidence="3" id="KW-0949">S-adenosyl-L-methionine</keyword>
<comment type="caution">
    <text evidence="5">The sequence shown here is derived from an EMBL/GenBank/DDBJ whole genome shotgun (WGS) entry which is preliminary data.</text>
</comment>
<dbReference type="GO" id="GO:0032259">
    <property type="term" value="P:methylation"/>
    <property type="evidence" value="ECO:0007669"/>
    <property type="project" value="UniProtKB-KW"/>
</dbReference>
<accession>A0A167KDX7</accession>
<feature type="domain" description="Methyltransferase" evidence="4">
    <location>
        <begin position="60"/>
        <end position="149"/>
    </location>
</feature>
<dbReference type="OrthoDB" id="1143568at2"/>